<dbReference type="SMART" id="SM00345">
    <property type="entry name" value="HTH_GNTR"/>
    <property type="match status" value="1"/>
</dbReference>
<dbReference type="AlphaFoldDB" id="A0A317ZX54"/>
<dbReference type="SUPFAM" id="SSF64288">
    <property type="entry name" value="Chorismate lyase-like"/>
    <property type="match status" value="1"/>
</dbReference>
<dbReference type="Pfam" id="PF07702">
    <property type="entry name" value="UTRA"/>
    <property type="match status" value="1"/>
</dbReference>
<dbReference type="GO" id="GO:0045892">
    <property type="term" value="P:negative regulation of DNA-templated transcription"/>
    <property type="evidence" value="ECO:0007669"/>
    <property type="project" value="TreeGrafter"/>
</dbReference>
<dbReference type="InterPro" id="IPR050679">
    <property type="entry name" value="Bact_HTH_transcr_reg"/>
</dbReference>
<evidence type="ECO:0000256" key="3">
    <source>
        <dbReference type="ARBA" id="ARBA00023163"/>
    </source>
</evidence>
<keyword evidence="1" id="KW-0805">Transcription regulation</keyword>
<evidence type="ECO:0000256" key="4">
    <source>
        <dbReference type="SAM" id="MobiDB-lite"/>
    </source>
</evidence>
<keyword evidence="2" id="KW-0238">DNA-binding</keyword>
<evidence type="ECO:0000256" key="1">
    <source>
        <dbReference type="ARBA" id="ARBA00023015"/>
    </source>
</evidence>
<protein>
    <recommendedName>
        <fullName evidence="5">HTH gntR-type domain-containing protein</fullName>
    </recommendedName>
</protein>
<dbReference type="InterPro" id="IPR000524">
    <property type="entry name" value="Tscrpt_reg_HTH_GntR"/>
</dbReference>
<dbReference type="GO" id="GO:0003677">
    <property type="term" value="F:DNA binding"/>
    <property type="evidence" value="ECO:0007669"/>
    <property type="project" value="UniProtKB-KW"/>
</dbReference>
<gene>
    <name evidence="6" type="ORF">CTB96_03345</name>
</gene>
<evidence type="ECO:0000313" key="7">
    <source>
        <dbReference type="Proteomes" id="UP000246722"/>
    </source>
</evidence>
<dbReference type="Gene3D" id="3.40.1410.10">
    <property type="entry name" value="Chorismate lyase-like"/>
    <property type="match status" value="1"/>
</dbReference>
<feature type="domain" description="HTH gntR-type" evidence="5">
    <location>
        <begin position="83"/>
        <end position="150"/>
    </location>
</feature>
<feature type="region of interest" description="Disordered" evidence="4">
    <location>
        <begin position="1"/>
        <end position="22"/>
    </location>
</feature>
<dbReference type="Proteomes" id="UP000246722">
    <property type="component" value="Unassembled WGS sequence"/>
</dbReference>
<sequence length="346" mass="38425">MADSVSRVLRSRGGSKGPGHYDQSRVSFRARYAISVPPHPERGTRILRFLPIKRQVVQMSFTHNELRAVEFQRQRLLSQPTLHTSSRRTYEQLRASIRVGLTDPDTQFRELTISQEFGASRNSVRVALAMLAADGLITRGPRRGTILTKQIIDFPVDRVLPRYFDIDPETATHGMVVLDLESAVLTTPALIAELLDTDADRIASYEQMAIFDGEPVYVRSGVSPITYDADQYFARLVACNAAVAAITDASLAAPVGSEPPADGIEMEMVFELLFGVPFGHCRSRVEVVPADEHLSKLLGIDQGSPLLQRQQVNYDTSGIAREFSFTHYRGDRATLTSQRTYAKAAE</sequence>
<dbReference type="SUPFAM" id="SSF46785">
    <property type="entry name" value="Winged helix' DNA-binding domain"/>
    <property type="match status" value="1"/>
</dbReference>
<dbReference type="GO" id="GO:0003700">
    <property type="term" value="F:DNA-binding transcription factor activity"/>
    <property type="evidence" value="ECO:0007669"/>
    <property type="project" value="InterPro"/>
</dbReference>
<dbReference type="InterPro" id="IPR011663">
    <property type="entry name" value="UTRA"/>
</dbReference>
<evidence type="ECO:0000259" key="5">
    <source>
        <dbReference type="PROSITE" id="PS50949"/>
    </source>
</evidence>
<evidence type="ECO:0000313" key="6">
    <source>
        <dbReference type="EMBL" id="PXA71963.1"/>
    </source>
</evidence>
<dbReference type="PROSITE" id="PS50949">
    <property type="entry name" value="HTH_GNTR"/>
    <property type="match status" value="1"/>
</dbReference>
<dbReference type="OrthoDB" id="7363114at2"/>
<evidence type="ECO:0000256" key="2">
    <source>
        <dbReference type="ARBA" id="ARBA00023125"/>
    </source>
</evidence>
<comment type="caution">
    <text evidence="6">The sequence shown here is derived from an EMBL/GenBank/DDBJ whole genome shotgun (WGS) entry which is preliminary data.</text>
</comment>
<dbReference type="Gene3D" id="1.10.10.10">
    <property type="entry name" value="Winged helix-like DNA-binding domain superfamily/Winged helix DNA-binding domain"/>
    <property type="match status" value="1"/>
</dbReference>
<proteinExistence type="predicted"/>
<accession>A0A317ZX54</accession>
<dbReference type="PANTHER" id="PTHR44846:SF17">
    <property type="entry name" value="GNTR-FAMILY TRANSCRIPTIONAL REGULATOR"/>
    <property type="match status" value="1"/>
</dbReference>
<dbReference type="InterPro" id="IPR028978">
    <property type="entry name" value="Chorismate_lyase_/UTRA_dom_sf"/>
</dbReference>
<keyword evidence="7" id="KW-1185">Reference proteome</keyword>
<keyword evidence="3" id="KW-0804">Transcription</keyword>
<dbReference type="InterPro" id="IPR036390">
    <property type="entry name" value="WH_DNA-bd_sf"/>
</dbReference>
<dbReference type="SMART" id="SM00866">
    <property type="entry name" value="UTRA"/>
    <property type="match status" value="1"/>
</dbReference>
<name>A0A317ZX54_9MICO</name>
<feature type="compositionally biased region" description="Low complexity" evidence="4">
    <location>
        <begin position="1"/>
        <end position="12"/>
    </location>
</feature>
<dbReference type="InterPro" id="IPR036388">
    <property type="entry name" value="WH-like_DNA-bd_sf"/>
</dbReference>
<organism evidence="6 7">
    <name type="scientific">Cryobacterium arcticum</name>
    <dbReference type="NCBI Taxonomy" id="670052"/>
    <lineage>
        <taxon>Bacteria</taxon>
        <taxon>Bacillati</taxon>
        <taxon>Actinomycetota</taxon>
        <taxon>Actinomycetes</taxon>
        <taxon>Micrococcales</taxon>
        <taxon>Microbacteriaceae</taxon>
        <taxon>Cryobacterium</taxon>
    </lineage>
</organism>
<dbReference type="PANTHER" id="PTHR44846">
    <property type="entry name" value="MANNOSYL-D-GLYCERATE TRANSPORT/METABOLISM SYSTEM REPRESSOR MNGR-RELATED"/>
    <property type="match status" value="1"/>
</dbReference>
<dbReference type="Pfam" id="PF00392">
    <property type="entry name" value="GntR"/>
    <property type="match status" value="1"/>
</dbReference>
<reference evidence="6 7" key="1">
    <citation type="submission" date="2018-05" db="EMBL/GenBank/DDBJ databases">
        <title>Genetic diversity of glacier-inhabiting Cryobacterium bacteria in China and description of Cryobacterium mengkeensis sp. nov. and Arthrobacter glacialis sp. nov.</title>
        <authorList>
            <person name="Liu Q."/>
            <person name="Xin Y.-H."/>
        </authorList>
    </citation>
    <scope>NUCLEOTIDE SEQUENCE [LARGE SCALE GENOMIC DNA]</scope>
    <source>
        <strain evidence="6 7">SK-1</strain>
    </source>
</reference>
<dbReference type="EMBL" id="QHLY01000005">
    <property type="protein sequence ID" value="PXA71963.1"/>
    <property type="molecule type" value="Genomic_DNA"/>
</dbReference>